<name>A0A2P7PYQ1_9FIRM</name>
<dbReference type="Pfam" id="PF00288">
    <property type="entry name" value="GHMP_kinases_N"/>
    <property type="match status" value="1"/>
</dbReference>
<dbReference type="AlphaFoldDB" id="A0A2P7PYQ1"/>
<evidence type="ECO:0000313" key="6">
    <source>
        <dbReference type="EMBL" id="PSJ30841.1"/>
    </source>
</evidence>
<keyword evidence="3" id="KW-0418">Kinase</keyword>
<accession>A0A2P7PYQ1</accession>
<feature type="domain" description="GHMP kinase N-terminal" evidence="5">
    <location>
        <begin position="63"/>
        <end position="127"/>
    </location>
</feature>
<sequence>MKVGYGSCPGTCGELVQGYIGKNEYISSYCIDLYSRATVSEKKSSKKFSRPRKSKSIEASSLVFEYFGLNKNQVDNLHISIKSNIPIGKGMASSTADIGACIMATLDYLDKDMKADEISRLVAKIEATDSIFYPEVCIFDPIKGEKRESLGYLPYKRILILEPENRINTMKMRGHKEYYKLLRENKSITKKSFEMIRDGIKKQDKNLLRKACENSAIANENIKKTPYLRELIKISRECECGFLNISHTGTVIGIALDENTDVERLIHEIKHSEISSVYKKQYIRKIVRGGLRKGKVK</sequence>
<evidence type="ECO:0000313" key="7">
    <source>
        <dbReference type="Proteomes" id="UP000241434"/>
    </source>
</evidence>
<organism evidence="6 7">
    <name type="scientific">Peptostreptococcus russellii</name>
    <dbReference type="NCBI Taxonomy" id="215200"/>
    <lineage>
        <taxon>Bacteria</taxon>
        <taxon>Bacillati</taxon>
        <taxon>Bacillota</taxon>
        <taxon>Clostridia</taxon>
        <taxon>Peptostreptococcales</taxon>
        <taxon>Peptostreptococcaceae</taxon>
        <taxon>Peptostreptococcus</taxon>
    </lineage>
</organism>
<evidence type="ECO:0000256" key="3">
    <source>
        <dbReference type="ARBA" id="ARBA00022777"/>
    </source>
</evidence>
<keyword evidence="2" id="KW-0547">Nucleotide-binding</keyword>
<reference evidence="6" key="1">
    <citation type="thesis" date="2015" institute="Rutgers" country="The State University of New Jersey, 14 College Farm Rd., New Brunswick, NJ, USA">
        <title>Ammonia toxicity in bacteria and its implications for treatment of and resource recovery from highly nitrogenous organic wastes.</title>
        <authorList>
            <person name="Luther A.K."/>
        </authorList>
    </citation>
    <scope>NUCLEOTIDE SEQUENCE</scope>
    <source>
        <strain evidence="6">RT-10B</strain>
    </source>
</reference>
<dbReference type="OrthoDB" id="4548147at2"/>
<evidence type="ECO:0000256" key="4">
    <source>
        <dbReference type="ARBA" id="ARBA00022840"/>
    </source>
</evidence>
<protein>
    <recommendedName>
        <fullName evidence="5">GHMP kinase N-terminal domain-containing protein</fullName>
    </recommendedName>
</protein>
<dbReference type="InterPro" id="IPR020568">
    <property type="entry name" value="Ribosomal_Su5_D2-typ_SF"/>
</dbReference>
<keyword evidence="1" id="KW-0808">Transferase</keyword>
<evidence type="ECO:0000259" key="5">
    <source>
        <dbReference type="Pfam" id="PF00288"/>
    </source>
</evidence>
<keyword evidence="7" id="KW-1185">Reference proteome</keyword>
<evidence type="ECO:0000256" key="2">
    <source>
        <dbReference type="ARBA" id="ARBA00022741"/>
    </source>
</evidence>
<dbReference type="Proteomes" id="UP000241434">
    <property type="component" value="Unassembled WGS sequence"/>
</dbReference>
<evidence type="ECO:0000256" key="1">
    <source>
        <dbReference type="ARBA" id="ARBA00022679"/>
    </source>
</evidence>
<dbReference type="GO" id="GO:0005524">
    <property type="term" value="F:ATP binding"/>
    <property type="evidence" value="ECO:0007669"/>
    <property type="project" value="UniProtKB-KW"/>
</dbReference>
<dbReference type="InterPro" id="IPR006204">
    <property type="entry name" value="GHMP_kinase_N_dom"/>
</dbReference>
<keyword evidence="4" id="KW-0067">ATP-binding</keyword>
<dbReference type="SUPFAM" id="SSF54211">
    <property type="entry name" value="Ribosomal protein S5 domain 2-like"/>
    <property type="match status" value="1"/>
</dbReference>
<dbReference type="RefSeq" id="WP_106777330.1">
    <property type="nucleotide sequence ID" value="NZ_JYGE01000007.1"/>
</dbReference>
<dbReference type="EMBL" id="JYGE01000007">
    <property type="protein sequence ID" value="PSJ30841.1"/>
    <property type="molecule type" value="Genomic_DNA"/>
</dbReference>
<dbReference type="Gene3D" id="3.30.230.10">
    <property type="match status" value="1"/>
</dbReference>
<dbReference type="InterPro" id="IPR014721">
    <property type="entry name" value="Ribsml_uS5_D2-typ_fold_subgr"/>
</dbReference>
<proteinExistence type="predicted"/>
<gene>
    <name evidence="6" type="ORF">UF10_08225</name>
</gene>
<comment type="caution">
    <text evidence="6">The sequence shown here is derived from an EMBL/GenBank/DDBJ whole genome shotgun (WGS) entry which is preliminary data.</text>
</comment>
<dbReference type="GO" id="GO:0016301">
    <property type="term" value="F:kinase activity"/>
    <property type="evidence" value="ECO:0007669"/>
    <property type="project" value="UniProtKB-KW"/>
</dbReference>
<dbReference type="PANTHER" id="PTHR43527">
    <property type="entry name" value="4-DIPHOSPHOCYTIDYL-2-C-METHYL-D-ERYTHRITOL KINASE, CHLOROPLASTIC"/>
    <property type="match status" value="1"/>
</dbReference>
<dbReference type="PANTHER" id="PTHR43527:SF1">
    <property type="entry name" value="L-THREONINE KINASE"/>
    <property type="match status" value="1"/>
</dbReference>